<proteinExistence type="predicted"/>
<reference evidence="2" key="1">
    <citation type="submission" date="2018-05" db="EMBL/GenBank/DDBJ databases">
        <authorList>
            <person name="Lanie J.A."/>
            <person name="Ng W.-L."/>
            <person name="Kazmierczak K.M."/>
            <person name="Andrzejewski T.M."/>
            <person name="Davidsen T.M."/>
            <person name="Wayne K.J."/>
            <person name="Tettelin H."/>
            <person name="Glass J.I."/>
            <person name="Rusch D."/>
            <person name="Podicherti R."/>
            <person name="Tsui H.-C.T."/>
            <person name="Winkler M.E."/>
        </authorList>
    </citation>
    <scope>NUCLEOTIDE SEQUENCE</scope>
</reference>
<dbReference type="InterPro" id="IPR023210">
    <property type="entry name" value="NADP_OxRdtase_dom"/>
</dbReference>
<evidence type="ECO:0000259" key="1">
    <source>
        <dbReference type="Pfam" id="PF00248"/>
    </source>
</evidence>
<dbReference type="AlphaFoldDB" id="A0A381W2N8"/>
<dbReference type="FunFam" id="3.20.20.100:FF:000070">
    <property type="entry name" value="Aldo/keto reductase"/>
    <property type="match status" value="1"/>
</dbReference>
<dbReference type="CDD" id="cd19096">
    <property type="entry name" value="AKR_Fe-S_oxidoreductase"/>
    <property type="match status" value="1"/>
</dbReference>
<dbReference type="PANTHER" id="PTHR43312:SF2">
    <property type="entry name" value="OXIDOREDUCTASE"/>
    <property type="match status" value="1"/>
</dbReference>
<name>A0A381W2N8_9ZZZZ</name>
<dbReference type="Gene3D" id="3.20.20.100">
    <property type="entry name" value="NADP-dependent oxidoreductase domain"/>
    <property type="match status" value="1"/>
</dbReference>
<dbReference type="GO" id="GO:0016491">
    <property type="term" value="F:oxidoreductase activity"/>
    <property type="evidence" value="ECO:0007669"/>
    <property type="project" value="InterPro"/>
</dbReference>
<organism evidence="2">
    <name type="scientific">marine metagenome</name>
    <dbReference type="NCBI Taxonomy" id="408172"/>
    <lineage>
        <taxon>unclassified sequences</taxon>
        <taxon>metagenomes</taxon>
        <taxon>ecological metagenomes</taxon>
    </lineage>
</organism>
<feature type="non-terminal residue" evidence="2">
    <location>
        <position position="1"/>
    </location>
</feature>
<evidence type="ECO:0000313" key="2">
    <source>
        <dbReference type="EMBL" id="SVA46800.1"/>
    </source>
</evidence>
<dbReference type="Pfam" id="PF00248">
    <property type="entry name" value="Aldo_ket_red"/>
    <property type="match status" value="1"/>
</dbReference>
<dbReference type="PANTHER" id="PTHR43312">
    <property type="entry name" value="D-THREO-ALDOSE 1-DEHYDROGENASE"/>
    <property type="match status" value="1"/>
</dbReference>
<sequence length="394" mass="44355">VKYRRFGKTELQVPVFSCGGMRYQHKWDDIDPSEVPADGQANLEATIHRALELGINHIETARGYGSSEMQLGLVLPKLPRDGIIVQTKVAPFATQKEFLDTFDKSMSHLQLDHVDLLSLHGVNNAQFLDWSLRKGGCVEAVYKLIDEGRVRHIGFSTHAPPHIIRQAIESDAFEYVNLHWYFVNDLNWSCIEAAARRDMGVFIISPNDKGGKLYAPPPKLVGLCQPLSPMQFNALYCLNRPQVHTLSCGAAKPSDFDEHIDALEQYNLIAETVAPIEARLRAEMANVLGQDWCDRWYENVPEYLDVPGSINVLEIIRLWTYSKSLDLVDWGKMRYNLLGQADHWFPGETAAKAAELNLTAALANSPFAARIPGILEEAHEMLHEKPARRLSESD</sequence>
<dbReference type="InterPro" id="IPR036812">
    <property type="entry name" value="NAD(P)_OxRdtase_dom_sf"/>
</dbReference>
<dbReference type="EMBL" id="UINC01010528">
    <property type="protein sequence ID" value="SVA46800.1"/>
    <property type="molecule type" value="Genomic_DNA"/>
</dbReference>
<protein>
    <recommendedName>
        <fullName evidence="1">NADP-dependent oxidoreductase domain-containing protein</fullName>
    </recommendedName>
</protein>
<dbReference type="SUPFAM" id="SSF51430">
    <property type="entry name" value="NAD(P)-linked oxidoreductase"/>
    <property type="match status" value="1"/>
</dbReference>
<dbReference type="InterPro" id="IPR053135">
    <property type="entry name" value="AKR2_Oxidoreductase"/>
</dbReference>
<feature type="domain" description="NADP-dependent oxidoreductase" evidence="1">
    <location>
        <begin position="19"/>
        <end position="176"/>
    </location>
</feature>
<dbReference type="InterPro" id="IPR020471">
    <property type="entry name" value="AKR"/>
</dbReference>
<dbReference type="PRINTS" id="PR00069">
    <property type="entry name" value="ALDKETRDTASE"/>
</dbReference>
<accession>A0A381W2N8</accession>
<gene>
    <name evidence="2" type="ORF">METZ01_LOCUS99654</name>
</gene>